<dbReference type="Proteomes" id="UP001066276">
    <property type="component" value="Chromosome 10"/>
</dbReference>
<evidence type="ECO:0000256" key="1">
    <source>
        <dbReference type="SAM" id="MobiDB-lite"/>
    </source>
</evidence>
<organism evidence="2 3">
    <name type="scientific">Pleurodeles waltl</name>
    <name type="common">Iberian ribbed newt</name>
    <dbReference type="NCBI Taxonomy" id="8319"/>
    <lineage>
        <taxon>Eukaryota</taxon>
        <taxon>Metazoa</taxon>
        <taxon>Chordata</taxon>
        <taxon>Craniata</taxon>
        <taxon>Vertebrata</taxon>
        <taxon>Euteleostomi</taxon>
        <taxon>Amphibia</taxon>
        <taxon>Batrachia</taxon>
        <taxon>Caudata</taxon>
        <taxon>Salamandroidea</taxon>
        <taxon>Salamandridae</taxon>
        <taxon>Pleurodelinae</taxon>
        <taxon>Pleurodeles</taxon>
    </lineage>
</organism>
<dbReference type="EMBL" id="JANPWB010000014">
    <property type="protein sequence ID" value="KAJ1100581.1"/>
    <property type="molecule type" value="Genomic_DNA"/>
</dbReference>
<dbReference type="AlphaFoldDB" id="A0AAV7MA04"/>
<comment type="caution">
    <text evidence="2">The sequence shown here is derived from an EMBL/GenBank/DDBJ whole genome shotgun (WGS) entry which is preliminary data.</text>
</comment>
<feature type="region of interest" description="Disordered" evidence="1">
    <location>
        <begin position="1"/>
        <end position="28"/>
    </location>
</feature>
<reference evidence="2" key="1">
    <citation type="journal article" date="2022" name="bioRxiv">
        <title>Sequencing and chromosome-scale assembly of the giantPleurodeles waltlgenome.</title>
        <authorList>
            <person name="Brown T."/>
            <person name="Elewa A."/>
            <person name="Iarovenko S."/>
            <person name="Subramanian E."/>
            <person name="Araus A.J."/>
            <person name="Petzold A."/>
            <person name="Susuki M."/>
            <person name="Suzuki K.-i.T."/>
            <person name="Hayashi T."/>
            <person name="Toyoda A."/>
            <person name="Oliveira C."/>
            <person name="Osipova E."/>
            <person name="Leigh N.D."/>
            <person name="Simon A."/>
            <person name="Yun M.H."/>
        </authorList>
    </citation>
    <scope>NUCLEOTIDE SEQUENCE</scope>
    <source>
        <strain evidence="2">20211129_DDA</strain>
        <tissue evidence="2">Liver</tissue>
    </source>
</reference>
<gene>
    <name evidence="2" type="ORF">NDU88_005662</name>
</gene>
<evidence type="ECO:0000313" key="2">
    <source>
        <dbReference type="EMBL" id="KAJ1100581.1"/>
    </source>
</evidence>
<keyword evidence="3" id="KW-1185">Reference proteome</keyword>
<sequence length="103" mass="10480">MGDRVTRGQRGAVGQASGGPGGATGRRACLGPGRIRWTELRLCGAAIPPLDPEERVAPRNAGVKVCPRQDISACGVSGLVAARGNVGYRSGALVGPRNRDGSC</sequence>
<proteinExistence type="predicted"/>
<protein>
    <submittedName>
        <fullName evidence="2">Uncharacterized protein</fullName>
    </submittedName>
</protein>
<accession>A0AAV7MA04</accession>
<name>A0AAV7MA04_PLEWA</name>
<evidence type="ECO:0000313" key="3">
    <source>
        <dbReference type="Proteomes" id="UP001066276"/>
    </source>
</evidence>